<evidence type="ECO:0000313" key="3">
    <source>
        <dbReference type="Proteomes" id="UP000655225"/>
    </source>
</evidence>
<proteinExistence type="predicted"/>
<evidence type="ECO:0000313" key="2">
    <source>
        <dbReference type="EMBL" id="KAF8378929.1"/>
    </source>
</evidence>
<dbReference type="AlphaFoldDB" id="A0A834YD74"/>
<dbReference type="Proteomes" id="UP000655225">
    <property type="component" value="Unassembled WGS sequence"/>
</dbReference>
<reference evidence="2 3" key="1">
    <citation type="submission" date="2020-04" db="EMBL/GenBank/DDBJ databases">
        <title>Plant Genome Project.</title>
        <authorList>
            <person name="Zhang R.-G."/>
        </authorList>
    </citation>
    <scope>NUCLEOTIDE SEQUENCE [LARGE SCALE GENOMIC DNA]</scope>
    <source>
        <strain evidence="2">YNK0</strain>
        <tissue evidence="2">Leaf</tissue>
    </source>
</reference>
<dbReference type="GO" id="GO:0017056">
    <property type="term" value="F:structural constituent of nuclear pore"/>
    <property type="evidence" value="ECO:0007669"/>
    <property type="project" value="TreeGrafter"/>
</dbReference>
<evidence type="ECO:0000259" key="1">
    <source>
        <dbReference type="Pfam" id="PF23354"/>
    </source>
</evidence>
<dbReference type="InterPro" id="IPR021717">
    <property type="entry name" value="Nucleoporin_Nup160"/>
</dbReference>
<keyword evidence="3" id="KW-1185">Reference proteome</keyword>
<gene>
    <name evidence="2" type="ORF">HHK36_028354</name>
</gene>
<dbReference type="PANTHER" id="PTHR21286">
    <property type="entry name" value="NUCLEAR PORE COMPLEX PROTEIN NUP160"/>
    <property type="match status" value="1"/>
</dbReference>
<dbReference type="EMBL" id="JABCRI010000022">
    <property type="protein sequence ID" value="KAF8378929.1"/>
    <property type="molecule type" value="Genomic_DNA"/>
</dbReference>
<feature type="domain" description="NUP160 middle TPR" evidence="1">
    <location>
        <begin position="125"/>
        <end position="398"/>
    </location>
</feature>
<name>A0A834YD74_TETSI</name>
<dbReference type="PANTHER" id="PTHR21286:SF0">
    <property type="entry name" value="NUCLEAR PORE COMPLEX PROTEIN NUP160"/>
    <property type="match status" value="1"/>
</dbReference>
<dbReference type="OrthoDB" id="67716at2759"/>
<dbReference type="GO" id="GO:0005643">
    <property type="term" value="C:nuclear pore"/>
    <property type="evidence" value="ECO:0007669"/>
    <property type="project" value="UniProtKB-ARBA"/>
</dbReference>
<dbReference type="Pfam" id="PF23354">
    <property type="entry name" value="TPR_NUP160_120_M"/>
    <property type="match status" value="1"/>
</dbReference>
<protein>
    <recommendedName>
        <fullName evidence="1">NUP160 middle TPR domain-containing protein</fullName>
    </recommendedName>
</protein>
<accession>A0A834YD74</accession>
<comment type="caution">
    <text evidence="2">The sequence shown here is derived from an EMBL/GenBank/DDBJ whole genome shotgun (WGS) entry which is preliminary data.</text>
</comment>
<organism evidence="2 3">
    <name type="scientific">Tetracentron sinense</name>
    <name type="common">Spur-leaf</name>
    <dbReference type="NCBI Taxonomy" id="13715"/>
    <lineage>
        <taxon>Eukaryota</taxon>
        <taxon>Viridiplantae</taxon>
        <taxon>Streptophyta</taxon>
        <taxon>Embryophyta</taxon>
        <taxon>Tracheophyta</taxon>
        <taxon>Spermatophyta</taxon>
        <taxon>Magnoliopsida</taxon>
        <taxon>Trochodendrales</taxon>
        <taxon>Trochodendraceae</taxon>
        <taxon>Tetracentron</taxon>
    </lineage>
</organism>
<dbReference type="InterPro" id="IPR056535">
    <property type="entry name" value="TPR_NUP160_M"/>
</dbReference>
<sequence length="435" mass="49215">MILMVPDGNIDKSSWKEKLGTCNFTLAFILILNFRSSSEDQDYISSRYLPSPGNLIGSVQNFTSWIIWGRTGEESSAFFSNSTELAKILLRHGQYGAVENLLAIVDAHSRKEKISQSVQSIDGEWCTHLHILGCCLLARAHCGVQGISKERKVREAVRCFFRASSGRGSFQALQNLSFQAALTHPECTGSASTAAWKLHYYQWAMQMFEQYNMSQGACQFALAALEQVDEVLGLKDDNHGGDPLNEPAATIRGRLWANVFKFTLDLNHYCDAYCAIISNPDEDSKYICLRRFIIVLCERGATKALCDGQLPFIGLMEKVEQELAWKAERSDIAANPNPYKLLYAFEMHRHNWRRAANYMYRYSARLRIEAASKQPPQLSVALHERLNGLSAAINALHLVHPAYAWIDPQLEGNFCQDEHYPNKKARKIVEENCKF</sequence>